<dbReference type="Proteomes" id="UP000007100">
    <property type="component" value="Chromosome"/>
</dbReference>
<sequence>MTAPSTVRPERNAAHEREKGRAMMKPASIMRSVRSVTLSLAVAGMAGFAPAAHAGQPRSYQRAQAAVAHGKLLDARLDLLNAVRRHPHDGAAHALLGEVSLQLGDAVSAEREARKAIAAGYQPNRSLALLLRSYVAQGRSIALLHDFPIGSATGVHAAVIAVGRARANLVLARFDRAEADLARAAGFAPDAPGLYETRIDLAIARHDLAAARRMIAARLKVTPAAPALLRREAQLDIGEGQPARAATILQRANAADPLNTRGKLLLIQAHLAAGALPAAQAELKRAASLLPHSAGLAYFQATIDVDEHHWHRASALLDHLGGIATQLPGILYLRARTDAALGQPAAALTAAQKFAAQQPGDSAAQLLVATLAVRSGHYGVASRSLDKLAAAGKLDAQALDLRTAIEIHDHKWNQAEQDALQALKADPKDLAAGINLAELAQQRGDFKAAEQRYRAVLAGVPASASAVLTSVEIRLGSAALLANDAPTVTQMVAALDKQGATPAAAQLQAKLDFRRGDLDAARADLTRLLAARPGSVTAQLGLARVDLLTQRPDAALKRLTAVVKAHPADPRPVLALAALQRTMNQPDAALATLDRAHDRAPDNVAFVAAILQQRLAAKQFTEAGNLVSTLPAAMQRQPQILLLRAKLDAAQGRLDQAALNLQSLLAATPDDVTSRLALAHIDMARKQPQAAEAVIEAGLARDPRQLALMQARVGLALARHGAGAAEQEAKRLAAAPDHMPEAGALEGDLALSLHHWAKAAAAFKAAYDANPSPALAAGAIRADIQGGHRDAALALLKAASARFPDSVALSDMRGSVALSRGDLKAAAAEYAHSLRLAPQDAVALNNLAWIEAKSGKPDAEALAERAYVGAPTPQTADTLGWILLHGTPGKARRARAAALLDAAHREDPADPSIAYHDAAALARTGERGKAIAILKPIVTPKASFADHAAAAALLAKLERQG</sequence>
<dbReference type="Gene3D" id="1.25.40.10">
    <property type="entry name" value="Tetratricopeptide repeat domain"/>
    <property type="match status" value="5"/>
</dbReference>
<accession>F0J6N2</accession>
<proteinExistence type="predicted"/>
<dbReference type="Pfam" id="PF13432">
    <property type="entry name" value="TPR_16"/>
    <property type="match status" value="2"/>
</dbReference>
<evidence type="ECO:0000313" key="5">
    <source>
        <dbReference type="Proteomes" id="UP000007100"/>
    </source>
</evidence>
<keyword evidence="1" id="KW-0677">Repeat</keyword>
<dbReference type="InterPro" id="IPR050498">
    <property type="entry name" value="Ycf3"/>
</dbReference>
<keyword evidence="2" id="KW-0802">TPR repeat</keyword>
<dbReference type="InterPro" id="IPR011990">
    <property type="entry name" value="TPR-like_helical_dom_sf"/>
</dbReference>
<organism evidence="4 5">
    <name type="scientific">Acidiphilium multivorum (strain DSM 11245 / JCM 8867 / NBRC 100883 / AIU 301)</name>
    <dbReference type="NCBI Taxonomy" id="926570"/>
    <lineage>
        <taxon>Bacteria</taxon>
        <taxon>Pseudomonadati</taxon>
        <taxon>Pseudomonadota</taxon>
        <taxon>Alphaproteobacteria</taxon>
        <taxon>Acetobacterales</taxon>
        <taxon>Acidocellaceae</taxon>
        <taxon>Acidiphilium</taxon>
    </lineage>
</organism>
<evidence type="ECO:0000256" key="2">
    <source>
        <dbReference type="ARBA" id="ARBA00022803"/>
    </source>
</evidence>
<feature type="region of interest" description="Disordered" evidence="3">
    <location>
        <begin position="1"/>
        <end position="22"/>
    </location>
</feature>
<evidence type="ECO:0000256" key="1">
    <source>
        <dbReference type="ARBA" id="ARBA00022737"/>
    </source>
</evidence>
<dbReference type="EMBL" id="AP012035">
    <property type="protein sequence ID" value="BAJ82649.1"/>
    <property type="molecule type" value="Genomic_DNA"/>
</dbReference>
<dbReference type="PANTHER" id="PTHR44858">
    <property type="entry name" value="TETRATRICOPEPTIDE REPEAT PROTEIN 6"/>
    <property type="match status" value="1"/>
</dbReference>
<dbReference type="KEGG" id="amv:ACMV_33020"/>
<evidence type="ECO:0000313" key="4">
    <source>
        <dbReference type="EMBL" id="BAJ82649.1"/>
    </source>
</evidence>
<reference evidence="4 5" key="1">
    <citation type="submission" date="2010-12" db="EMBL/GenBank/DDBJ databases">
        <title>Whole genome sequence of Acidiphilium multivorum AIU301.</title>
        <authorList>
            <person name="Narita-Yamada S."/>
            <person name="Nakamura S."/>
            <person name="Ito N."/>
            <person name="Takarada H."/>
            <person name="Katano Y."/>
            <person name="Nakazawa H."/>
            <person name="Hosoyama A."/>
            <person name="Yamada R."/>
            <person name="Fujita N."/>
        </authorList>
    </citation>
    <scope>NUCLEOTIDE SEQUENCE [LARGE SCALE GENOMIC DNA]</scope>
    <source>
        <strain evidence="5">DSM 11245 / JCM 8867 / AIU301</strain>
    </source>
</reference>
<dbReference type="PANTHER" id="PTHR44858:SF1">
    <property type="entry name" value="UDP-N-ACETYLGLUCOSAMINE--PEPTIDE N-ACETYLGLUCOSAMINYLTRANSFERASE SPINDLY-RELATED"/>
    <property type="match status" value="1"/>
</dbReference>
<dbReference type="SUPFAM" id="SSF48452">
    <property type="entry name" value="TPR-like"/>
    <property type="match status" value="4"/>
</dbReference>
<dbReference type="SMART" id="SM00028">
    <property type="entry name" value="TPR"/>
    <property type="match status" value="11"/>
</dbReference>
<keyword evidence="5" id="KW-1185">Reference proteome</keyword>
<feature type="compositionally biased region" description="Basic and acidic residues" evidence="3">
    <location>
        <begin position="8"/>
        <end position="21"/>
    </location>
</feature>
<evidence type="ECO:0000256" key="3">
    <source>
        <dbReference type="SAM" id="MobiDB-lite"/>
    </source>
</evidence>
<gene>
    <name evidence="4" type="ordered locus">ACMV_33020</name>
</gene>
<dbReference type="Pfam" id="PF14559">
    <property type="entry name" value="TPR_19"/>
    <property type="match status" value="4"/>
</dbReference>
<dbReference type="PROSITE" id="PS50890">
    <property type="entry name" value="PUA"/>
    <property type="match status" value="1"/>
</dbReference>
<name>F0J6N2_ACIMA</name>
<dbReference type="InterPro" id="IPR019734">
    <property type="entry name" value="TPR_rpt"/>
</dbReference>
<protein>
    <recommendedName>
        <fullName evidence="6">PEP-CTERM system TPR-repeat protein PrsT</fullName>
    </recommendedName>
</protein>
<evidence type="ECO:0008006" key="6">
    <source>
        <dbReference type="Google" id="ProtNLM"/>
    </source>
</evidence>
<dbReference type="HOGENOM" id="CLU_007251_0_1_5"/>
<dbReference type="AlphaFoldDB" id="F0J6N2"/>